<protein>
    <submittedName>
        <fullName evidence="5">2-nitropropane dioxygenase</fullName>
    </submittedName>
</protein>
<evidence type="ECO:0000256" key="4">
    <source>
        <dbReference type="SAM" id="SignalP"/>
    </source>
</evidence>
<organism evidence="5 6">
    <name type="scientific">Lophiotrema nucula</name>
    <dbReference type="NCBI Taxonomy" id="690887"/>
    <lineage>
        <taxon>Eukaryota</taxon>
        <taxon>Fungi</taxon>
        <taxon>Dikarya</taxon>
        <taxon>Ascomycota</taxon>
        <taxon>Pezizomycotina</taxon>
        <taxon>Dothideomycetes</taxon>
        <taxon>Pleosporomycetidae</taxon>
        <taxon>Pleosporales</taxon>
        <taxon>Lophiotremataceae</taxon>
        <taxon>Lophiotrema</taxon>
    </lineage>
</organism>
<keyword evidence="1" id="KW-0285">Flavoprotein</keyword>
<evidence type="ECO:0000313" key="6">
    <source>
        <dbReference type="Proteomes" id="UP000799770"/>
    </source>
</evidence>
<evidence type="ECO:0000256" key="2">
    <source>
        <dbReference type="ARBA" id="ARBA00022643"/>
    </source>
</evidence>
<feature type="signal peptide" evidence="4">
    <location>
        <begin position="1"/>
        <end position="19"/>
    </location>
</feature>
<dbReference type="CDD" id="cd04730">
    <property type="entry name" value="NPD_like"/>
    <property type="match status" value="1"/>
</dbReference>
<evidence type="ECO:0000256" key="3">
    <source>
        <dbReference type="ARBA" id="ARBA00023002"/>
    </source>
</evidence>
<proteinExistence type="predicted"/>
<evidence type="ECO:0000313" key="5">
    <source>
        <dbReference type="EMBL" id="KAF2109671.1"/>
    </source>
</evidence>
<keyword evidence="3" id="KW-0560">Oxidoreductase</keyword>
<feature type="chain" id="PRO_5025330847" evidence="4">
    <location>
        <begin position="20"/>
        <end position="231"/>
    </location>
</feature>
<sequence>MAALTIGFNLLTLLQHVHKACQAGADLICAQGGEAGRHTGDIPTSILTPACASICLQYTSPLTGNPPLLVTAGGINDGRSVAAALVSGASGVWVGTRFITAAESKYHEHAKQQVIDAGYDSWIKSTVWSGRPLRALRNAYIEDWEVNRQEEIKTLSAKGVVALEWELDRLHREGKLTEEIEEAAALRPIGIVAGSVNKAGQTAAEIVKEMVDETVVALNQASNFVNPAAKL</sequence>
<dbReference type="PANTHER" id="PTHR32332:SF31">
    <property type="entry name" value="2-NITROPROPANE DIOXYGENASE FAMILY, PUTATIVE (AFU_ORTHOLOGUE AFUA_2G09850)-RELATED"/>
    <property type="match status" value="1"/>
</dbReference>
<dbReference type="GO" id="GO:0018580">
    <property type="term" value="F:nitronate monooxygenase activity"/>
    <property type="evidence" value="ECO:0007669"/>
    <property type="project" value="InterPro"/>
</dbReference>
<keyword evidence="2" id="KW-0288">FMN</keyword>
<gene>
    <name evidence="5" type="ORF">BDV96DRAFT_651648</name>
</gene>
<dbReference type="EMBL" id="ML977341">
    <property type="protein sequence ID" value="KAF2109671.1"/>
    <property type="molecule type" value="Genomic_DNA"/>
</dbReference>
<dbReference type="Pfam" id="PF03060">
    <property type="entry name" value="NMO"/>
    <property type="match status" value="1"/>
</dbReference>
<dbReference type="AlphaFoldDB" id="A0A6A5YU62"/>
<dbReference type="GO" id="GO:0051213">
    <property type="term" value="F:dioxygenase activity"/>
    <property type="evidence" value="ECO:0007669"/>
    <property type="project" value="UniProtKB-KW"/>
</dbReference>
<dbReference type="SUPFAM" id="SSF51412">
    <property type="entry name" value="Inosine monophosphate dehydrogenase (IMPDH)"/>
    <property type="match status" value="1"/>
</dbReference>
<name>A0A6A5YU62_9PLEO</name>
<keyword evidence="4" id="KW-0732">Signal</keyword>
<dbReference type="Proteomes" id="UP000799770">
    <property type="component" value="Unassembled WGS sequence"/>
</dbReference>
<dbReference type="Gene3D" id="3.20.20.70">
    <property type="entry name" value="Aldolase class I"/>
    <property type="match status" value="1"/>
</dbReference>
<reference evidence="5" key="1">
    <citation type="journal article" date="2020" name="Stud. Mycol.">
        <title>101 Dothideomycetes genomes: a test case for predicting lifestyles and emergence of pathogens.</title>
        <authorList>
            <person name="Haridas S."/>
            <person name="Albert R."/>
            <person name="Binder M."/>
            <person name="Bloem J."/>
            <person name="Labutti K."/>
            <person name="Salamov A."/>
            <person name="Andreopoulos B."/>
            <person name="Baker S."/>
            <person name="Barry K."/>
            <person name="Bills G."/>
            <person name="Bluhm B."/>
            <person name="Cannon C."/>
            <person name="Castanera R."/>
            <person name="Culley D."/>
            <person name="Daum C."/>
            <person name="Ezra D."/>
            <person name="Gonzalez J."/>
            <person name="Henrissat B."/>
            <person name="Kuo A."/>
            <person name="Liang C."/>
            <person name="Lipzen A."/>
            <person name="Lutzoni F."/>
            <person name="Magnuson J."/>
            <person name="Mondo S."/>
            <person name="Nolan M."/>
            <person name="Ohm R."/>
            <person name="Pangilinan J."/>
            <person name="Park H.-J."/>
            <person name="Ramirez L."/>
            <person name="Alfaro M."/>
            <person name="Sun H."/>
            <person name="Tritt A."/>
            <person name="Yoshinaga Y."/>
            <person name="Zwiers L.-H."/>
            <person name="Turgeon B."/>
            <person name="Goodwin S."/>
            <person name="Spatafora J."/>
            <person name="Crous P."/>
            <person name="Grigoriev I."/>
        </authorList>
    </citation>
    <scope>NUCLEOTIDE SEQUENCE</scope>
    <source>
        <strain evidence="5">CBS 627.86</strain>
    </source>
</reference>
<dbReference type="InterPro" id="IPR013785">
    <property type="entry name" value="Aldolase_TIM"/>
</dbReference>
<accession>A0A6A5YU62</accession>
<dbReference type="InterPro" id="IPR004136">
    <property type="entry name" value="NMO"/>
</dbReference>
<keyword evidence="6" id="KW-1185">Reference proteome</keyword>
<dbReference type="PANTHER" id="PTHR32332">
    <property type="entry name" value="2-NITROPROPANE DIOXYGENASE"/>
    <property type="match status" value="1"/>
</dbReference>
<keyword evidence="5" id="KW-0223">Dioxygenase</keyword>
<evidence type="ECO:0000256" key="1">
    <source>
        <dbReference type="ARBA" id="ARBA00022630"/>
    </source>
</evidence>
<dbReference type="OrthoDB" id="10265891at2759"/>